<dbReference type="OrthoDB" id="9802500at2"/>
<feature type="transmembrane region" description="Helical" evidence="18">
    <location>
        <begin position="130"/>
        <end position="151"/>
    </location>
</feature>
<evidence type="ECO:0000256" key="3">
    <source>
        <dbReference type="ARBA" id="ARBA00012201"/>
    </source>
</evidence>
<dbReference type="SMART" id="SM00044">
    <property type="entry name" value="CYCc"/>
    <property type="match status" value="1"/>
</dbReference>
<dbReference type="CDD" id="cd07302">
    <property type="entry name" value="CHD"/>
    <property type="match status" value="1"/>
</dbReference>
<evidence type="ECO:0000256" key="11">
    <source>
        <dbReference type="ARBA" id="ARBA00022998"/>
    </source>
</evidence>
<keyword evidence="7" id="KW-0547">Nucleotide-binding</keyword>
<dbReference type="InterPro" id="IPR001054">
    <property type="entry name" value="A/G_cyclase"/>
</dbReference>
<evidence type="ECO:0000259" key="19">
    <source>
        <dbReference type="PROSITE" id="PS50125"/>
    </source>
</evidence>
<evidence type="ECO:0000256" key="10">
    <source>
        <dbReference type="ARBA" id="ARBA00022989"/>
    </source>
</evidence>
<evidence type="ECO:0000256" key="6">
    <source>
        <dbReference type="ARBA" id="ARBA00022723"/>
    </source>
</evidence>
<evidence type="ECO:0000256" key="4">
    <source>
        <dbReference type="ARBA" id="ARBA00021420"/>
    </source>
</evidence>
<dbReference type="InterPro" id="IPR050401">
    <property type="entry name" value="Cyclic_nucleotide_synthase"/>
</dbReference>
<keyword evidence="12 18" id="KW-0472">Membrane</keyword>
<comment type="subunit">
    <text evidence="16">Homodimer. Can also exist as monomer.</text>
</comment>
<evidence type="ECO:0000256" key="9">
    <source>
        <dbReference type="ARBA" id="ARBA00022842"/>
    </source>
</evidence>
<keyword evidence="13 17" id="KW-0456">Lyase</keyword>
<dbReference type="PROSITE" id="PS50125">
    <property type="entry name" value="GUANYLATE_CYCLASE_2"/>
    <property type="match status" value="1"/>
</dbReference>
<dbReference type="GO" id="GO:0035556">
    <property type="term" value="P:intracellular signal transduction"/>
    <property type="evidence" value="ECO:0007669"/>
    <property type="project" value="InterPro"/>
</dbReference>
<feature type="domain" description="Guanylate cyclase" evidence="19">
    <location>
        <begin position="234"/>
        <end position="361"/>
    </location>
</feature>
<dbReference type="GO" id="GO:0004016">
    <property type="term" value="F:adenylate cyclase activity"/>
    <property type="evidence" value="ECO:0007669"/>
    <property type="project" value="UniProtKB-EC"/>
</dbReference>
<evidence type="ECO:0000256" key="2">
    <source>
        <dbReference type="ARBA" id="ARBA00004370"/>
    </source>
</evidence>
<dbReference type="GO" id="GO:0046872">
    <property type="term" value="F:metal ion binding"/>
    <property type="evidence" value="ECO:0007669"/>
    <property type="project" value="UniProtKB-KW"/>
</dbReference>
<dbReference type="GO" id="GO:0005886">
    <property type="term" value="C:plasma membrane"/>
    <property type="evidence" value="ECO:0007669"/>
    <property type="project" value="UniProtKB-ARBA"/>
</dbReference>
<evidence type="ECO:0000256" key="16">
    <source>
        <dbReference type="ARBA" id="ARBA00064436"/>
    </source>
</evidence>
<evidence type="ECO:0000256" key="13">
    <source>
        <dbReference type="ARBA" id="ARBA00023239"/>
    </source>
</evidence>
<evidence type="ECO:0000256" key="5">
    <source>
        <dbReference type="ARBA" id="ARBA00022692"/>
    </source>
</evidence>
<comment type="caution">
    <text evidence="20">The sequence shown here is derived from an EMBL/GenBank/DDBJ whole genome shotgun (WGS) entry which is preliminary data.</text>
</comment>
<dbReference type="FunFam" id="3.30.70.1230:FF:000033">
    <property type="entry name" value="Adenylate cyclase"/>
    <property type="match status" value="1"/>
</dbReference>
<sequence length="408" mass="46223">MLRKIWDSVINIGLEKNPNHIEAKTIRLTNGITLLTILMGFNFYPNLIYFLPDTFLLVILLSGTLCLYLLVFGFNFFQLHTSAKTYLLLIACFNLSLTSILLGREQNFHFYLIAIIAVAFFIFEERELRVQYFIVSLVTLVFIGLEIWFSIHPGLLPFPKDFLFFAGINNNLGLLFLVVGFLYYISSNYKKAQIALEDERQKSESLLHNILPVPIAERLKKSRLAIADGFDFVSILFADIVGFTPLSGKMKPEDLVSLLNRIFSDFDVLVEENRLEKIKTIGDAFMVAGGLPIPSNTHAFQVAKFALEVRKSLDKINLENHQSLMIRIGIHSGPVVAGVIGLSKFSYDVWGDTVNIASRMESHCLPGEIQVSESSYQLLKEKFIFSERRTIEIKGKGEMATYLLLGEI</sequence>
<keyword evidence="5 18" id="KW-0812">Transmembrane</keyword>
<feature type="transmembrane region" description="Helical" evidence="18">
    <location>
        <begin position="86"/>
        <end position="102"/>
    </location>
</feature>
<feature type="transmembrane region" description="Helical" evidence="18">
    <location>
        <begin position="28"/>
        <end position="49"/>
    </location>
</feature>
<dbReference type="EMBL" id="RQGD01000010">
    <property type="protein sequence ID" value="TGL62165.1"/>
    <property type="molecule type" value="Genomic_DNA"/>
</dbReference>
<evidence type="ECO:0000313" key="20">
    <source>
        <dbReference type="EMBL" id="TGL62165.1"/>
    </source>
</evidence>
<feature type="transmembrane region" description="Helical" evidence="18">
    <location>
        <begin position="55"/>
        <end position="74"/>
    </location>
</feature>
<feature type="transmembrane region" description="Helical" evidence="18">
    <location>
        <begin position="163"/>
        <end position="185"/>
    </location>
</feature>
<evidence type="ECO:0000256" key="1">
    <source>
        <dbReference type="ARBA" id="ARBA00001593"/>
    </source>
</evidence>
<dbReference type="GO" id="GO:0005524">
    <property type="term" value="F:ATP binding"/>
    <property type="evidence" value="ECO:0007669"/>
    <property type="project" value="UniProtKB-KW"/>
</dbReference>
<keyword evidence="11" id="KW-0115">cAMP biosynthesis</keyword>
<evidence type="ECO:0000256" key="8">
    <source>
        <dbReference type="ARBA" id="ARBA00022840"/>
    </source>
</evidence>
<gene>
    <name evidence="20" type="ORF">EHQ58_02875</name>
</gene>
<reference evidence="20" key="1">
    <citation type="journal article" date="2019" name="PLoS Negl. Trop. Dis.">
        <title>Revisiting the worldwide diversity of Leptospira species in the environment.</title>
        <authorList>
            <person name="Vincent A.T."/>
            <person name="Schiettekatte O."/>
            <person name="Bourhy P."/>
            <person name="Veyrier F.J."/>
            <person name="Picardeau M."/>
        </authorList>
    </citation>
    <scope>NUCLEOTIDE SEQUENCE [LARGE SCALE GENOMIC DNA]</scope>
    <source>
        <strain evidence="20">201702476</strain>
    </source>
</reference>
<dbReference type="RefSeq" id="WP_135621839.1">
    <property type="nucleotide sequence ID" value="NZ_RQGD01000010.1"/>
</dbReference>
<proteinExistence type="inferred from homology"/>
<dbReference type="InterPro" id="IPR018297">
    <property type="entry name" value="A/G_cyclase_CS"/>
</dbReference>
<dbReference type="Pfam" id="PF00211">
    <property type="entry name" value="Guanylate_cyc"/>
    <property type="match status" value="1"/>
</dbReference>
<dbReference type="SUPFAM" id="SSF55073">
    <property type="entry name" value="Nucleotide cyclase"/>
    <property type="match status" value="1"/>
</dbReference>
<accession>A0A4R9K788</accession>
<name>A0A4R9K788_9LEPT</name>
<keyword evidence="6" id="KW-0479">Metal-binding</keyword>
<evidence type="ECO:0000256" key="18">
    <source>
        <dbReference type="SAM" id="Phobius"/>
    </source>
</evidence>
<evidence type="ECO:0000256" key="17">
    <source>
        <dbReference type="RuleBase" id="RU000405"/>
    </source>
</evidence>
<keyword evidence="21" id="KW-1185">Reference proteome</keyword>
<dbReference type="AlphaFoldDB" id="A0A4R9K788"/>
<keyword evidence="9" id="KW-0460">Magnesium</keyword>
<dbReference type="EC" id="4.6.1.1" evidence="3"/>
<dbReference type="Gene3D" id="3.30.70.1230">
    <property type="entry name" value="Nucleotide cyclase"/>
    <property type="match status" value="1"/>
</dbReference>
<keyword evidence="10 18" id="KW-1133">Transmembrane helix</keyword>
<comment type="catalytic activity">
    <reaction evidence="1">
        <text>ATP = 3',5'-cyclic AMP + diphosphate</text>
        <dbReference type="Rhea" id="RHEA:15389"/>
        <dbReference type="ChEBI" id="CHEBI:30616"/>
        <dbReference type="ChEBI" id="CHEBI:33019"/>
        <dbReference type="ChEBI" id="CHEBI:58165"/>
        <dbReference type="EC" id="4.6.1.1"/>
    </reaction>
</comment>
<organism evidence="20 21">
    <name type="scientific">Leptospira ognonensis</name>
    <dbReference type="NCBI Taxonomy" id="2484945"/>
    <lineage>
        <taxon>Bacteria</taxon>
        <taxon>Pseudomonadati</taxon>
        <taxon>Spirochaetota</taxon>
        <taxon>Spirochaetia</taxon>
        <taxon>Leptospirales</taxon>
        <taxon>Leptospiraceae</taxon>
        <taxon>Leptospira</taxon>
    </lineage>
</organism>
<dbReference type="PANTHER" id="PTHR11920:SF335">
    <property type="entry name" value="GUANYLATE CYCLASE"/>
    <property type="match status" value="1"/>
</dbReference>
<dbReference type="Proteomes" id="UP000297693">
    <property type="component" value="Unassembled WGS sequence"/>
</dbReference>
<protein>
    <recommendedName>
        <fullName evidence="4">Adenylate cyclase</fullName>
        <ecNumber evidence="3">4.6.1.1</ecNumber>
    </recommendedName>
    <alternativeName>
        <fullName evidence="14">ATP pyrophosphate-lyase</fullName>
    </alternativeName>
    <alternativeName>
        <fullName evidence="15">Adenylyl cyclase</fullName>
    </alternativeName>
</protein>
<evidence type="ECO:0000256" key="14">
    <source>
        <dbReference type="ARBA" id="ARBA00032597"/>
    </source>
</evidence>
<dbReference type="InterPro" id="IPR029787">
    <property type="entry name" value="Nucleotide_cyclase"/>
</dbReference>
<evidence type="ECO:0000256" key="15">
    <source>
        <dbReference type="ARBA" id="ARBA00032637"/>
    </source>
</evidence>
<feature type="transmembrane region" description="Helical" evidence="18">
    <location>
        <begin position="108"/>
        <end position="123"/>
    </location>
</feature>
<comment type="similarity">
    <text evidence="17">Belongs to the adenylyl cyclase class-4/guanylyl cyclase family.</text>
</comment>
<keyword evidence="8" id="KW-0067">ATP-binding</keyword>
<evidence type="ECO:0000256" key="7">
    <source>
        <dbReference type="ARBA" id="ARBA00022741"/>
    </source>
</evidence>
<evidence type="ECO:0000256" key="12">
    <source>
        <dbReference type="ARBA" id="ARBA00023136"/>
    </source>
</evidence>
<dbReference type="Gene3D" id="6.10.250.780">
    <property type="match status" value="1"/>
</dbReference>
<evidence type="ECO:0000313" key="21">
    <source>
        <dbReference type="Proteomes" id="UP000297693"/>
    </source>
</evidence>
<dbReference type="GO" id="GO:0006171">
    <property type="term" value="P:cAMP biosynthetic process"/>
    <property type="evidence" value="ECO:0007669"/>
    <property type="project" value="UniProtKB-KW"/>
</dbReference>
<dbReference type="PROSITE" id="PS00452">
    <property type="entry name" value="GUANYLATE_CYCLASE_1"/>
    <property type="match status" value="1"/>
</dbReference>
<dbReference type="PANTHER" id="PTHR11920">
    <property type="entry name" value="GUANYLYL CYCLASE"/>
    <property type="match status" value="1"/>
</dbReference>
<comment type="subcellular location">
    <subcellularLocation>
        <location evidence="2">Membrane</location>
    </subcellularLocation>
</comment>